<feature type="compositionally biased region" description="Low complexity" evidence="1">
    <location>
        <begin position="101"/>
        <end position="136"/>
    </location>
</feature>
<organism evidence="3 4">
    <name type="scientific">Sistotremastrum suecicum HHB10207 ss-3</name>
    <dbReference type="NCBI Taxonomy" id="1314776"/>
    <lineage>
        <taxon>Eukaryota</taxon>
        <taxon>Fungi</taxon>
        <taxon>Dikarya</taxon>
        <taxon>Basidiomycota</taxon>
        <taxon>Agaricomycotina</taxon>
        <taxon>Agaricomycetes</taxon>
        <taxon>Sistotremastrales</taxon>
        <taxon>Sistotremastraceae</taxon>
        <taxon>Sistotremastrum</taxon>
    </lineage>
</organism>
<proteinExistence type="predicted"/>
<dbReference type="EMBL" id="KV428100">
    <property type="protein sequence ID" value="KZT36738.1"/>
    <property type="molecule type" value="Genomic_DNA"/>
</dbReference>
<evidence type="ECO:0000256" key="2">
    <source>
        <dbReference type="SAM" id="Phobius"/>
    </source>
</evidence>
<protein>
    <submittedName>
        <fullName evidence="3">Uncharacterized protein</fullName>
    </submittedName>
</protein>
<evidence type="ECO:0000256" key="1">
    <source>
        <dbReference type="SAM" id="MobiDB-lite"/>
    </source>
</evidence>
<name>A0A166BTS7_9AGAM</name>
<keyword evidence="2" id="KW-0812">Transmembrane</keyword>
<gene>
    <name evidence="3" type="ORF">SISSUDRAFT_926546</name>
</gene>
<dbReference type="Proteomes" id="UP000076798">
    <property type="component" value="Unassembled WGS sequence"/>
</dbReference>
<feature type="transmembrane region" description="Helical" evidence="2">
    <location>
        <begin position="55"/>
        <end position="72"/>
    </location>
</feature>
<evidence type="ECO:0000313" key="4">
    <source>
        <dbReference type="Proteomes" id="UP000076798"/>
    </source>
</evidence>
<keyword evidence="4" id="KW-1185">Reference proteome</keyword>
<accession>A0A166BTS7</accession>
<evidence type="ECO:0000313" key="3">
    <source>
        <dbReference type="EMBL" id="KZT36738.1"/>
    </source>
</evidence>
<feature type="region of interest" description="Disordered" evidence="1">
    <location>
        <begin position="83"/>
        <end position="187"/>
    </location>
</feature>
<reference evidence="3 4" key="1">
    <citation type="journal article" date="2016" name="Mol. Biol. Evol.">
        <title>Comparative Genomics of Early-Diverging Mushroom-Forming Fungi Provides Insights into the Origins of Lignocellulose Decay Capabilities.</title>
        <authorList>
            <person name="Nagy L.G."/>
            <person name="Riley R."/>
            <person name="Tritt A."/>
            <person name="Adam C."/>
            <person name="Daum C."/>
            <person name="Floudas D."/>
            <person name="Sun H."/>
            <person name="Yadav J.S."/>
            <person name="Pangilinan J."/>
            <person name="Larsson K.H."/>
            <person name="Matsuura K."/>
            <person name="Barry K."/>
            <person name="Labutti K."/>
            <person name="Kuo R."/>
            <person name="Ohm R.A."/>
            <person name="Bhattacharya S.S."/>
            <person name="Shirouzu T."/>
            <person name="Yoshinaga Y."/>
            <person name="Martin F.M."/>
            <person name="Grigoriev I.V."/>
            <person name="Hibbett D.S."/>
        </authorList>
    </citation>
    <scope>NUCLEOTIDE SEQUENCE [LARGE SCALE GENOMIC DNA]</scope>
    <source>
        <strain evidence="3 4">HHB10207 ss-3</strain>
    </source>
</reference>
<dbReference type="AlphaFoldDB" id="A0A166BTS7"/>
<keyword evidence="2" id="KW-0472">Membrane</keyword>
<feature type="transmembrane region" description="Helical" evidence="2">
    <location>
        <begin position="29"/>
        <end position="49"/>
    </location>
</feature>
<sequence>MHLWDLWLGVLWRGLAGGRSWGFSWRGVWLMRGGCCMLGLGMLRGGIWIRIVRSSHYILWVLLILVGVELWLKKDVEEPETYENSSWRYSGPGDPGPGTPNPTLSTLNLTRTRTRTRTSSIHSVHSVHSVHSARSLNIPPPSPSSPTRSRVPTHSHERGHGYGHGYGQLPPPSSYISLEMQRPQPRI</sequence>
<keyword evidence="2" id="KW-1133">Transmembrane helix</keyword>